<keyword evidence="2" id="KW-0732">Signal</keyword>
<keyword evidence="1" id="KW-1133">Transmembrane helix</keyword>
<evidence type="ECO:0000313" key="4">
    <source>
        <dbReference type="Proteomes" id="UP000039865"/>
    </source>
</evidence>
<proteinExistence type="predicted"/>
<feature type="transmembrane region" description="Helical" evidence="1">
    <location>
        <begin position="258"/>
        <end position="283"/>
    </location>
</feature>
<keyword evidence="1" id="KW-0472">Membrane</keyword>
<feature type="chain" id="PRO_5001729704" evidence="2">
    <location>
        <begin position="20"/>
        <end position="304"/>
    </location>
</feature>
<sequence length="304" mass="35389">MFVVAIFLIFTGIGLLVTAKQNPHSNESAIMNKFVNEWNNNSHDYFSSLTMTLNQQETKVYLPLNIKNDMPYDFKEETLQYLPAYFLNTDIRQFLMGLTSLQKVKNPLNENEYNLTASFQLNIINQNNDTASSVHIQDIVLMRKYKTLRMMKDCNINHMGQWNSQEQKCYGFSQIQSLCLIMDQDQNLQQPVDGYQNFMCDGRYPSYINYMAMDWREPGSDPGVNQFKTKVSFLVRSNQDPIYKLYTTDEIKYEASSLSLLIGGICVLAFGLLLLSAPILAFFNHKERRNSYRYDDNLGKMYRI</sequence>
<evidence type="ECO:0000256" key="2">
    <source>
        <dbReference type="SAM" id="SignalP"/>
    </source>
</evidence>
<evidence type="ECO:0000256" key="1">
    <source>
        <dbReference type="SAM" id="Phobius"/>
    </source>
</evidence>
<evidence type="ECO:0000313" key="3">
    <source>
        <dbReference type="EMBL" id="CDW85233.1"/>
    </source>
</evidence>
<organism evidence="3 4">
    <name type="scientific">Stylonychia lemnae</name>
    <name type="common">Ciliate</name>
    <dbReference type="NCBI Taxonomy" id="5949"/>
    <lineage>
        <taxon>Eukaryota</taxon>
        <taxon>Sar</taxon>
        <taxon>Alveolata</taxon>
        <taxon>Ciliophora</taxon>
        <taxon>Intramacronucleata</taxon>
        <taxon>Spirotrichea</taxon>
        <taxon>Stichotrichia</taxon>
        <taxon>Sporadotrichida</taxon>
        <taxon>Oxytrichidae</taxon>
        <taxon>Stylonychinae</taxon>
        <taxon>Stylonychia</taxon>
    </lineage>
</organism>
<name>A0A078AWP7_STYLE</name>
<dbReference type="Proteomes" id="UP000039865">
    <property type="component" value="Unassembled WGS sequence"/>
</dbReference>
<accession>A0A078AWP7</accession>
<keyword evidence="1" id="KW-0812">Transmembrane</keyword>
<protein>
    <submittedName>
        <fullName evidence="3">Uncharacterized protein</fullName>
    </submittedName>
</protein>
<reference evidence="3 4" key="1">
    <citation type="submission" date="2014-06" db="EMBL/GenBank/DDBJ databases">
        <authorList>
            <person name="Swart Estienne"/>
        </authorList>
    </citation>
    <scope>NUCLEOTIDE SEQUENCE [LARGE SCALE GENOMIC DNA]</scope>
    <source>
        <strain evidence="3 4">130c</strain>
    </source>
</reference>
<dbReference type="AlphaFoldDB" id="A0A078AWP7"/>
<dbReference type="EMBL" id="CCKQ01013557">
    <property type="protein sequence ID" value="CDW85233.1"/>
    <property type="molecule type" value="Genomic_DNA"/>
</dbReference>
<dbReference type="InParanoid" id="A0A078AWP7"/>
<gene>
    <name evidence="3" type="primary">Contig18334.g19476</name>
    <name evidence="3" type="ORF">STYLEM_14306</name>
</gene>
<feature type="signal peptide" evidence="2">
    <location>
        <begin position="1"/>
        <end position="19"/>
    </location>
</feature>
<keyword evidence="4" id="KW-1185">Reference proteome</keyword>